<dbReference type="Pfam" id="PF00582">
    <property type="entry name" value="Usp"/>
    <property type="match status" value="1"/>
</dbReference>
<dbReference type="InterPro" id="IPR014729">
    <property type="entry name" value="Rossmann-like_a/b/a_fold"/>
</dbReference>
<dbReference type="EMBL" id="JACOGK010000009">
    <property type="protein sequence ID" value="MBC3536522.1"/>
    <property type="molecule type" value="Genomic_DNA"/>
</dbReference>
<evidence type="ECO:0000313" key="3">
    <source>
        <dbReference type="EMBL" id="MBC3536522.1"/>
    </source>
</evidence>
<dbReference type="PANTHER" id="PTHR46268:SF6">
    <property type="entry name" value="UNIVERSAL STRESS PROTEIN UP12"/>
    <property type="match status" value="1"/>
</dbReference>
<feature type="domain" description="UspA" evidence="2">
    <location>
        <begin position="11"/>
        <end position="149"/>
    </location>
</feature>
<proteinExistence type="inferred from homology"/>
<dbReference type="Proteomes" id="UP000606870">
    <property type="component" value="Unassembled WGS sequence"/>
</dbReference>
<sequence>MVEEMKDEELHSILVPVDGSEPSRRALHKAVYIAGHCGASLTLLNVVDLNKEINSFEQVSTGGYVPSELKVKGYELLTEMVRDVPRNMPLRTVVKIGDPAKTTVEFCEEEKFDLIIIGSRGYSRLKQMILGSVSQYVILRCTCPVMIVR</sequence>
<evidence type="ECO:0000256" key="1">
    <source>
        <dbReference type="ARBA" id="ARBA00008791"/>
    </source>
</evidence>
<comment type="similarity">
    <text evidence="1">Belongs to the universal stress protein A family.</text>
</comment>
<dbReference type="SUPFAM" id="SSF52402">
    <property type="entry name" value="Adenine nucleotide alpha hydrolases-like"/>
    <property type="match status" value="1"/>
</dbReference>
<reference evidence="3 4" key="1">
    <citation type="submission" date="2020-08" db="EMBL/GenBank/DDBJ databases">
        <authorList>
            <person name="Liu C."/>
            <person name="Sun Q."/>
        </authorList>
    </citation>
    <scope>NUCLEOTIDE SEQUENCE [LARGE SCALE GENOMIC DNA]</scope>
    <source>
        <strain evidence="3 4">NSJ-59</strain>
    </source>
</reference>
<dbReference type="PRINTS" id="PR01438">
    <property type="entry name" value="UNVRSLSTRESS"/>
</dbReference>
<gene>
    <name evidence="3" type="ORF">H8J70_04555</name>
</gene>
<dbReference type="Gene3D" id="3.40.50.620">
    <property type="entry name" value="HUPs"/>
    <property type="match status" value="1"/>
</dbReference>
<dbReference type="InterPro" id="IPR006016">
    <property type="entry name" value="UspA"/>
</dbReference>
<comment type="caution">
    <text evidence="3">The sequence shown here is derived from an EMBL/GenBank/DDBJ whole genome shotgun (WGS) entry which is preliminary data.</text>
</comment>
<evidence type="ECO:0000259" key="2">
    <source>
        <dbReference type="Pfam" id="PF00582"/>
    </source>
</evidence>
<name>A0ABR6VGS3_9FIRM</name>
<dbReference type="InterPro" id="IPR006015">
    <property type="entry name" value="Universal_stress_UspA"/>
</dbReference>
<accession>A0ABR6VGS3</accession>
<protein>
    <submittedName>
        <fullName evidence="3">Universal stress protein</fullName>
    </submittedName>
</protein>
<dbReference type="PANTHER" id="PTHR46268">
    <property type="entry name" value="STRESS RESPONSE PROTEIN NHAX"/>
    <property type="match status" value="1"/>
</dbReference>
<dbReference type="CDD" id="cd00293">
    <property type="entry name" value="USP-like"/>
    <property type="match status" value="1"/>
</dbReference>
<keyword evidence="4" id="KW-1185">Reference proteome</keyword>
<dbReference type="RefSeq" id="WP_186502677.1">
    <property type="nucleotide sequence ID" value="NZ_JACOGK010000009.1"/>
</dbReference>
<evidence type="ECO:0000313" key="4">
    <source>
        <dbReference type="Proteomes" id="UP000606870"/>
    </source>
</evidence>
<organism evidence="3 4">
    <name type="scientific">Megasphaera hominis</name>
    <dbReference type="NCBI Taxonomy" id="159836"/>
    <lineage>
        <taxon>Bacteria</taxon>
        <taxon>Bacillati</taxon>
        <taxon>Bacillota</taxon>
        <taxon>Negativicutes</taxon>
        <taxon>Veillonellales</taxon>
        <taxon>Veillonellaceae</taxon>
        <taxon>Megasphaera</taxon>
    </lineage>
</organism>